<comment type="similarity">
    <text evidence="1">Belongs to the mTERF family.</text>
</comment>
<dbReference type="GO" id="GO:0006353">
    <property type="term" value="P:DNA-templated transcription termination"/>
    <property type="evidence" value="ECO:0007669"/>
    <property type="project" value="UniProtKB-KW"/>
</dbReference>
<feature type="region of interest" description="Disordered" evidence="4">
    <location>
        <begin position="91"/>
        <end position="115"/>
    </location>
</feature>
<name>A0A7N2LXL0_QUELO</name>
<evidence type="ECO:0000256" key="1">
    <source>
        <dbReference type="ARBA" id="ARBA00007692"/>
    </source>
</evidence>
<dbReference type="EnsemblPlants" id="QL06p008100:mrna">
    <property type="protein sequence ID" value="QL06p008100:mrna"/>
    <property type="gene ID" value="QL06p008100"/>
</dbReference>
<dbReference type="SMART" id="SM00733">
    <property type="entry name" value="Mterf"/>
    <property type="match status" value="8"/>
</dbReference>
<evidence type="ECO:0000313" key="5">
    <source>
        <dbReference type="EnsemblPlants" id="QL06p008100:mrna"/>
    </source>
</evidence>
<reference evidence="5 6" key="1">
    <citation type="journal article" date="2016" name="G3 (Bethesda)">
        <title>First Draft Assembly and Annotation of the Genome of a California Endemic Oak Quercus lobata Nee (Fagaceae).</title>
        <authorList>
            <person name="Sork V.L."/>
            <person name="Fitz-Gibbon S.T."/>
            <person name="Puiu D."/>
            <person name="Crepeau M."/>
            <person name="Gugger P.F."/>
            <person name="Sherman R."/>
            <person name="Stevens K."/>
            <person name="Langley C.H."/>
            <person name="Pellegrini M."/>
            <person name="Salzberg S.L."/>
        </authorList>
    </citation>
    <scope>NUCLEOTIDE SEQUENCE [LARGE SCALE GENOMIC DNA]</scope>
    <source>
        <strain evidence="5 6">cv. SW786</strain>
    </source>
</reference>
<sequence>MQPRASFVNPVLFRELVEEVKEMGFNPSTMKFAKALHVLQAMSKSTWERKVNVYQKWGLSGDQICLSFRRNTWCMAVSEDKIMRRKRGGPEMKKVMASTSNGSAAMESDEGTKSSSIDFDTAEAMDHIRTLTNVGAMTRLLHECIAYQRSLDLDLDNLLSQRSNLDKQLLHLQKSSETRGFSSFPFLLVEFKNSLKSQKILPPPKNRSPPPIHKLGFLQNPSLSSSLKYNYSSTTTKNQQPFSVSYLINTLGFSQEAAVSASRYVHFETPEKAESVVSFFKNHGFSQTQISKLVRRFPSVLLSDPDKTLLPKIDFFSSKGIPSPDLAKIFSGHPFLFQSSLEKQIIPSFDFYKNLLQSEAKTLEAIKRFPGILQRNIETCVAPNINIFRENGVSESNIITLFQCQPNAFNINPVRFREIVEEVKERGFNPSRLKFALAVFTLRAMSKSTWVRKVNVYKKWGWSEDEISLAFRRHQWCMMASEDKIMRVMDFYVNNMGMESSLLIKNPELVNYSLEKRLIPRGLVFQVLLSKGLVKKDFKMHTFFMCPEKTFLQKFVMPHKEEASELSKLYKEKLASSK</sequence>
<dbReference type="Proteomes" id="UP000594261">
    <property type="component" value="Chromosome 6"/>
</dbReference>
<keyword evidence="2" id="KW-0806">Transcription termination</keyword>
<dbReference type="Pfam" id="PF02536">
    <property type="entry name" value="mTERF"/>
    <property type="match status" value="2"/>
</dbReference>
<dbReference type="AlphaFoldDB" id="A0A7N2LXL0"/>
<dbReference type="PANTHER" id="PTHR13068">
    <property type="entry name" value="CGI-12 PROTEIN-RELATED"/>
    <property type="match status" value="1"/>
</dbReference>
<dbReference type="OMA" id="ELFAMSI"/>
<keyword evidence="6" id="KW-1185">Reference proteome</keyword>
<dbReference type="Gene3D" id="1.25.70.10">
    <property type="entry name" value="Transcription termination factor 3, mitochondrial"/>
    <property type="match status" value="2"/>
</dbReference>
<accession>A0A7N2LXL0</accession>
<proteinExistence type="inferred from homology"/>
<keyword evidence="3" id="KW-0809">Transit peptide</keyword>
<keyword evidence="2" id="KW-0804">Transcription</keyword>
<dbReference type="PANTHER" id="PTHR13068:SF166">
    <property type="entry name" value="TRANSCRIPTION TERMINATION FACTOR MTERF15, MITOCHONDRIAL-LIKE"/>
    <property type="match status" value="1"/>
</dbReference>
<dbReference type="EMBL" id="LRBV02000006">
    <property type="status" value="NOT_ANNOTATED_CDS"/>
    <property type="molecule type" value="Genomic_DNA"/>
</dbReference>
<protein>
    <submittedName>
        <fullName evidence="5">Uncharacterized protein</fullName>
    </submittedName>
</protein>
<keyword evidence="2" id="KW-0805">Transcription regulation</keyword>
<evidence type="ECO:0000313" key="6">
    <source>
        <dbReference type="Proteomes" id="UP000594261"/>
    </source>
</evidence>
<dbReference type="InterPro" id="IPR003690">
    <property type="entry name" value="MTERF"/>
</dbReference>
<dbReference type="FunFam" id="1.25.70.10:FF:000001">
    <property type="entry name" value="Mitochondrial transcription termination factor-like"/>
    <property type="match status" value="1"/>
</dbReference>
<evidence type="ECO:0000256" key="2">
    <source>
        <dbReference type="ARBA" id="ARBA00022472"/>
    </source>
</evidence>
<evidence type="ECO:0000256" key="4">
    <source>
        <dbReference type="SAM" id="MobiDB-lite"/>
    </source>
</evidence>
<dbReference type="GO" id="GO:0003676">
    <property type="term" value="F:nucleic acid binding"/>
    <property type="evidence" value="ECO:0007669"/>
    <property type="project" value="InterPro"/>
</dbReference>
<dbReference type="Gramene" id="QL06p008100:mrna">
    <property type="protein sequence ID" value="QL06p008100:mrna"/>
    <property type="gene ID" value="QL06p008100"/>
</dbReference>
<organism evidence="5 6">
    <name type="scientific">Quercus lobata</name>
    <name type="common">Valley oak</name>
    <dbReference type="NCBI Taxonomy" id="97700"/>
    <lineage>
        <taxon>Eukaryota</taxon>
        <taxon>Viridiplantae</taxon>
        <taxon>Streptophyta</taxon>
        <taxon>Embryophyta</taxon>
        <taxon>Tracheophyta</taxon>
        <taxon>Spermatophyta</taxon>
        <taxon>Magnoliopsida</taxon>
        <taxon>eudicotyledons</taxon>
        <taxon>Gunneridae</taxon>
        <taxon>Pentapetalae</taxon>
        <taxon>rosids</taxon>
        <taxon>fabids</taxon>
        <taxon>Fagales</taxon>
        <taxon>Fagaceae</taxon>
        <taxon>Quercus</taxon>
    </lineage>
</organism>
<dbReference type="InParanoid" id="A0A7N2LXL0"/>
<dbReference type="InterPro" id="IPR038538">
    <property type="entry name" value="MTERF_sf"/>
</dbReference>
<evidence type="ECO:0000256" key="3">
    <source>
        <dbReference type="ARBA" id="ARBA00022946"/>
    </source>
</evidence>
<reference evidence="5" key="2">
    <citation type="submission" date="2021-01" db="UniProtKB">
        <authorList>
            <consortium name="EnsemblPlants"/>
        </authorList>
    </citation>
    <scope>IDENTIFICATION</scope>
</reference>